<evidence type="ECO:0000256" key="3">
    <source>
        <dbReference type="ARBA" id="ARBA00023239"/>
    </source>
</evidence>
<dbReference type="InterPro" id="IPR036568">
    <property type="entry name" value="GGCT-like_sf"/>
</dbReference>
<dbReference type="InterPro" id="IPR013024">
    <property type="entry name" value="GGCT-like"/>
</dbReference>
<dbReference type="EMBL" id="GHBP01003202">
    <property type="protein sequence ID" value="NDJ93317.1"/>
    <property type="molecule type" value="Transcribed_RNA"/>
</dbReference>
<dbReference type="Gene3D" id="3.10.490.10">
    <property type="entry name" value="Gamma-glutamyl cyclotransferase-like"/>
    <property type="match status" value="1"/>
</dbReference>
<dbReference type="Pfam" id="PF04752">
    <property type="entry name" value="ChaC"/>
    <property type="match status" value="1"/>
</dbReference>
<sequence length="190" mass="21992">MEIEDYNKSAWIFGYGSIIWKTSFPFSEKCYGYIKGYSRRFWQGSHDHRGTKDNPGRVVTLISSKDEITWGVAYRINERDWDSVINNLNSRENDGYSSILSTFYTNQHSDDFSFNVWIYVAHPENQSFLGYAPLDLIAQQIVESKGPSGSNVEYLLKLAESLREIGPWALDFHTLQLENTVKDKLKDLIK</sequence>
<evidence type="ECO:0000313" key="7">
    <source>
        <dbReference type="EMBL" id="NDJ93317.1"/>
    </source>
</evidence>
<dbReference type="GO" id="GO:0005737">
    <property type="term" value="C:cytoplasm"/>
    <property type="evidence" value="ECO:0007669"/>
    <property type="project" value="TreeGrafter"/>
</dbReference>
<evidence type="ECO:0000256" key="5">
    <source>
        <dbReference type="ARBA" id="ARBA00045227"/>
    </source>
</evidence>
<dbReference type="OrthoDB" id="1933483at2759"/>
<comment type="function">
    <text evidence="5">Catalyzes the cleavage of glutathione into 5-oxo-L-proline and a Cys-Gly dipeptide. Acts specifically on glutathione, but not on other gamma-glutamyl peptides.</text>
</comment>
<dbReference type="EC" id="4.3.2.7" evidence="2"/>
<proteinExistence type="inferred from homology"/>
<accession>A0A6G3MH28</accession>
<dbReference type="PANTHER" id="PTHR12192:SF2">
    <property type="entry name" value="GLUTATHIONE-SPECIFIC GAMMA-GLUTAMYLCYCLOTRANSFERASE 2"/>
    <property type="match status" value="1"/>
</dbReference>
<dbReference type="GO" id="GO:0006751">
    <property type="term" value="P:glutathione catabolic process"/>
    <property type="evidence" value="ECO:0007669"/>
    <property type="project" value="InterPro"/>
</dbReference>
<dbReference type="AlphaFoldDB" id="A0A6G3MH28"/>
<dbReference type="InterPro" id="IPR006840">
    <property type="entry name" value="ChaC"/>
</dbReference>
<reference evidence="7" key="1">
    <citation type="submission" date="2018-11" db="EMBL/GenBank/DDBJ databases">
        <title>Henneguya salminicola genome and transcriptome.</title>
        <authorList>
            <person name="Yahalomi D."/>
            <person name="Atkinson S.D."/>
            <person name="Neuhof M."/>
            <person name="Chang E.S."/>
            <person name="Philippe H."/>
            <person name="Cartwright P."/>
            <person name="Bartholomew J.L."/>
            <person name="Huchon D."/>
        </authorList>
    </citation>
    <scope>NUCLEOTIDE SEQUENCE</scope>
    <source>
        <strain evidence="7">Hz1</strain>
        <tissue evidence="7">Whole</tissue>
    </source>
</reference>
<keyword evidence="7" id="KW-0808">Transferase</keyword>
<evidence type="ECO:0000256" key="2">
    <source>
        <dbReference type="ARBA" id="ARBA00012344"/>
    </source>
</evidence>
<dbReference type="GO" id="GO:0016740">
    <property type="term" value="F:transferase activity"/>
    <property type="evidence" value="ECO:0007669"/>
    <property type="project" value="UniProtKB-KW"/>
</dbReference>
<name>A0A6G3MH28_HENSL</name>
<keyword evidence="3" id="KW-0456">Lyase</keyword>
<evidence type="ECO:0000256" key="6">
    <source>
        <dbReference type="ARBA" id="ARBA00048073"/>
    </source>
</evidence>
<protein>
    <recommendedName>
        <fullName evidence="2">glutathione-specific gamma-glutamylcyclotransferase</fullName>
        <ecNumber evidence="2">4.3.2.7</ecNumber>
    </recommendedName>
    <alternativeName>
        <fullName evidence="4">Cation transport regulator-like protein 2</fullName>
    </alternativeName>
</protein>
<comment type="catalytic activity">
    <reaction evidence="6">
        <text>glutathione = L-cysteinylglycine + 5-oxo-L-proline</text>
        <dbReference type="Rhea" id="RHEA:47724"/>
        <dbReference type="ChEBI" id="CHEBI:57925"/>
        <dbReference type="ChEBI" id="CHEBI:58402"/>
        <dbReference type="ChEBI" id="CHEBI:61694"/>
        <dbReference type="EC" id="4.3.2.7"/>
    </reaction>
</comment>
<dbReference type="CDD" id="cd06661">
    <property type="entry name" value="GGCT_like"/>
    <property type="match status" value="1"/>
</dbReference>
<evidence type="ECO:0000256" key="4">
    <source>
        <dbReference type="ARBA" id="ARBA00043195"/>
    </source>
</evidence>
<comment type="similarity">
    <text evidence="1">Belongs to the gamma-glutamylcyclotransferase family. ChaC subfamily.</text>
</comment>
<evidence type="ECO:0000256" key="1">
    <source>
        <dbReference type="ARBA" id="ARBA00009662"/>
    </source>
</evidence>
<dbReference type="SUPFAM" id="SSF110857">
    <property type="entry name" value="Gamma-glutamyl cyclotransferase-like"/>
    <property type="match status" value="1"/>
</dbReference>
<dbReference type="GO" id="GO:0061928">
    <property type="term" value="F:glutathione specific gamma-glutamylcyclotransferase activity"/>
    <property type="evidence" value="ECO:0007669"/>
    <property type="project" value="UniProtKB-EC"/>
</dbReference>
<organism evidence="7">
    <name type="scientific">Henneguya salminicola</name>
    <name type="common">Myxosporean</name>
    <dbReference type="NCBI Taxonomy" id="69463"/>
    <lineage>
        <taxon>Eukaryota</taxon>
        <taxon>Metazoa</taxon>
        <taxon>Cnidaria</taxon>
        <taxon>Myxozoa</taxon>
        <taxon>Myxosporea</taxon>
        <taxon>Bivalvulida</taxon>
        <taxon>Platysporina</taxon>
        <taxon>Myxobolidae</taxon>
        <taxon>Henneguya</taxon>
    </lineage>
</organism>
<dbReference type="PANTHER" id="PTHR12192">
    <property type="entry name" value="CATION TRANSPORT PROTEIN CHAC-RELATED"/>
    <property type="match status" value="1"/>
</dbReference>